<feature type="domain" description="C3H1-type" evidence="3">
    <location>
        <begin position="1234"/>
        <end position="1261"/>
    </location>
</feature>
<reference evidence="4" key="2">
    <citation type="submission" date="2022-01" db="EMBL/GenBank/DDBJ databases">
        <authorList>
            <person name="Yamashiro T."/>
            <person name="Shiraishi A."/>
            <person name="Satake H."/>
            <person name="Nakayama K."/>
        </authorList>
    </citation>
    <scope>NUCLEOTIDE SEQUENCE</scope>
</reference>
<accession>A0ABQ5BBM1</accession>
<evidence type="ECO:0000256" key="1">
    <source>
        <dbReference type="PROSITE-ProRule" id="PRU00723"/>
    </source>
</evidence>
<dbReference type="Proteomes" id="UP001151760">
    <property type="component" value="Unassembled WGS sequence"/>
</dbReference>
<dbReference type="InterPro" id="IPR000571">
    <property type="entry name" value="Znf_CCCH"/>
</dbReference>
<organism evidence="4 5">
    <name type="scientific">Tanacetum coccineum</name>
    <dbReference type="NCBI Taxonomy" id="301880"/>
    <lineage>
        <taxon>Eukaryota</taxon>
        <taxon>Viridiplantae</taxon>
        <taxon>Streptophyta</taxon>
        <taxon>Embryophyta</taxon>
        <taxon>Tracheophyta</taxon>
        <taxon>Spermatophyta</taxon>
        <taxon>Magnoliopsida</taxon>
        <taxon>eudicotyledons</taxon>
        <taxon>Gunneridae</taxon>
        <taxon>Pentapetalae</taxon>
        <taxon>asterids</taxon>
        <taxon>campanulids</taxon>
        <taxon>Asterales</taxon>
        <taxon>Asteraceae</taxon>
        <taxon>Asteroideae</taxon>
        <taxon>Anthemideae</taxon>
        <taxon>Anthemidinae</taxon>
        <taxon>Tanacetum</taxon>
    </lineage>
</organism>
<dbReference type="SMART" id="SM00184">
    <property type="entry name" value="RING"/>
    <property type="match status" value="1"/>
</dbReference>
<feature type="region of interest" description="Disordered" evidence="2">
    <location>
        <begin position="2663"/>
        <end position="2713"/>
    </location>
</feature>
<feature type="region of interest" description="Disordered" evidence="2">
    <location>
        <begin position="1882"/>
        <end position="1939"/>
    </location>
</feature>
<protein>
    <submittedName>
        <fullName evidence="4">Reverse transcriptase domain-containing protein</fullName>
    </submittedName>
</protein>
<feature type="region of interest" description="Disordered" evidence="2">
    <location>
        <begin position="208"/>
        <end position="253"/>
    </location>
</feature>
<dbReference type="PANTHER" id="PTHR48258">
    <property type="entry name" value="DUF4218 DOMAIN-CONTAINING PROTEIN-RELATED"/>
    <property type="match status" value="1"/>
</dbReference>
<name>A0ABQ5BBM1_9ASTR</name>
<reference evidence="4" key="1">
    <citation type="journal article" date="2022" name="Int. J. Mol. Sci.">
        <title>Draft Genome of Tanacetum Coccineum: Genomic Comparison of Closely Related Tanacetum-Family Plants.</title>
        <authorList>
            <person name="Yamashiro T."/>
            <person name="Shiraishi A."/>
            <person name="Nakayama K."/>
            <person name="Satake H."/>
        </authorList>
    </citation>
    <scope>NUCLEOTIDE SEQUENCE</scope>
</reference>
<keyword evidence="4" id="KW-0808">Transferase</keyword>
<keyword evidence="1" id="KW-0479">Metal-binding</keyword>
<feature type="compositionally biased region" description="Basic residues" evidence="2">
    <location>
        <begin position="1889"/>
        <end position="1900"/>
    </location>
</feature>
<dbReference type="Pfam" id="PF00642">
    <property type="entry name" value="zf-CCCH"/>
    <property type="match status" value="1"/>
</dbReference>
<dbReference type="InterPro" id="IPR013083">
    <property type="entry name" value="Znf_RING/FYVE/PHD"/>
</dbReference>
<feature type="region of interest" description="Disordered" evidence="2">
    <location>
        <begin position="276"/>
        <end position="336"/>
    </location>
</feature>
<proteinExistence type="predicted"/>
<keyword evidence="1" id="KW-0863">Zinc-finger</keyword>
<dbReference type="InterPro" id="IPR001841">
    <property type="entry name" value="Znf_RING"/>
</dbReference>
<dbReference type="SUPFAM" id="SSF57850">
    <property type="entry name" value="RING/U-box"/>
    <property type="match status" value="1"/>
</dbReference>
<dbReference type="GO" id="GO:0003964">
    <property type="term" value="F:RNA-directed DNA polymerase activity"/>
    <property type="evidence" value="ECO:0007669"/>
    <property type="project" value="UniProtKB-KW"/>
</dbReference>
<gene>
    <name evidence="4" type="ORF">Tco_0858344</name>
</gene>
<comment type="caution">
    <text evidence="4">The sequence shown here is derived from an EMBL/GenBank/DDBJ whole genome shotgun (WGS) entry which is preliminary data.</text>
</comment>
<evidence type="ECO:0000259" key="3">
    <source>
        <dbReference type="PROSITE" id="PS50103"/>
    </source>
</evidence>
<feature type="compositionally biased region" description="Basic residues" evidence="2">
    <location>
        <begin position="228"/>
        <end position="248"/>
    </location>
</feature>
<dbReference type="Pfam" id="PF13960">
    <property type="entry name" value="DUF4218"/>
    <property type="match status" value="1"/>
</dbReference>
<dbReference type="InterPro" id="IPR025452">
    <property type="entry name" value="DUF4218"/>
</dbReference>
<dbReference type="Pfam" id="PF13966">
    <property type="entry name" value="zf-RVT"/>
    <property type="match status" value="1"/>
</dbReference>
<dbReference type="Pfam" id="PF13963">
    <property type="entry name" value="Transpos_assoc"/>
    <property type="match status" value="1"/>
</dbReference>
<sequence length="2713" mass="309905">MNKNAMKLKRTRKIKDLKVKAKLDFAEGGDLVPPSGGEIDLPSGDDLVPPFRRRFSPSLKEAIIMTSRAEQIAKDNALVAPKNRQEFINPPYEEEALSFIRHLGHTGEVKYLTDVTVDHHHQSWRTFASIINKCLSGKIDNTEAKKSDKMYYPPRDDTILGILKFVSKSEDVQVYGALIPKEMTDVAMLEFESFKTYHAIAIGAQPLESKKQRKVGSSKSSEDTPTRKSPRIKRSVKVTPSKSKKKAPAKADTSKSLKILSEVALSEEEQLKEVIKRSKKYTHASQASGSGADSDEEDEEQRTSVCSGFTSKLLNLENVNPDDDEEKNEEEEDDYDELYRDVNVKSRVEDVDMSNADDQGGAQHIAQDSELQYKDAHVTLITSQKIEGQTQSSSVCSGFTSKLLNLENVNPGEYDYTLTSIMDTTAQQTSSLVLTTTLLPPSITPPLQQATPIPEPTISAPTPEPTTSALTVPDFPDFASVFQFNQRSQIPAMIDEDLSSRIGFAVKTDFQSCKTEFEKEAQAEQDRFIEIIDKSMKAMVEDEVKSLLPQVLTKEISDFATPLIESTVMRMWSWENPMVNRYPPMRQRRYFSTRCRKASRMRQLLNTVLYDSLAKSYDVDKTLFQAYSKAYSKEASPRVLSLLVHLKAPPGLHASQLFDTGNNDEQPAVKAVSKEDWFKKLEKSPTPDRDWNTRQDVDFRPPQTWITKMAKDKEPLYSFDELMSTPIDFSAFVMNMLKIEKLTPETLVGPAYDLIKGTCKSFIELEYHFKEVFKAMTDRLDWTNPEGDVYPFDLSKSLPLIQDNRGSQVIPVDYFINNDLLYLQGGSASRKYTTSTTKTKADFQDVYSTSRIIGVTYIDVDKQYDYGYLKEITVRREDQELYTFKKGDFPRLNLPLRMFTRRVVILKRVEDLQLGVKSYRKKLNITRPQTFKAGISKLIDPIYCLQQSPGCHLSRPAKEKQTRSSSWGQWSESNIDIIIQVLDCFYRASGLRINMTKSKLIGISVANIKVEQVAAKIGCEILKVPFSYLVIKGIHGKDGKLDNKAKYSHPSIWLEIVCEINHLKDKDIDLLSFIQKKMGNGADSSFWEDVWVTLKSLYPRVFALETCKDITVAEKMSHVNVDFSLRRSPRGGIEQSQYNDLCSSLEDINLVDMRDRYIWSLEGNGDFSVASARSRIDDSLLQESSSKTRWVKAVPIKVNILAWKVSLDCLPTRLNISKRGLISEDSLSLGFAVRRIQVLLDYKETGYCGYGDSCNFMHDRGDYKSGWQMERDWDEAEKVRKRKLALKGGDNDDQDEGEEIEDDEDGLLFACFICRQPFVDPVVTKCKHYFCEHCALKVRLFIPSALHSDRAPVRDFRNPTDIRPLDLSFNWNWSRPIRSIAEHQEVLELVNLLSSLHLSNDQDTWECTFSDNRCFSVKSMRILITKHIHPLDPQPFRWNKALPLKINIFSWRISHNRLPTRFNLDRRGIDLHSTRCPVCDEDIETEEHLFSSCFIAIDTWAKVLVWWNIPNMTISSLMDAVNLADRVAIPTNHRASFDVVVQTTLWILWRFRNEMCFSPKRPSKELILNDIKLSSFNSISCRLRKVHINWIHWFDNPCSSLWTTTTKLLLLEDCCSDKWDTFINMDKSWMGTNRTNKSYVDGVAAFIDYAVHNLQKMGNIDLRVNKQHLLMPCPCTKCLNHIEHKVEEVQFHLFRNGIDLSYTNWTRHGEKDEPSISAPKPVNATTEFVDDTDFASDIPTDGPATVEMVNATKDNFDEDDLVKFQELLLDAEKPLYEGCPDFTKLSAIVKLLNLKGKYGASDKFFTKLLGLIKKMLLAGNEMKDDKDLTACRTCGISRWKVDNKTHKAYENIPAKAWRTIDEKFPKIAKDPRNLRLGISVDGVDVNTGNRHHKGKGKRTNNKASENQEDMRGRGGKIQKQKRNTTEEEGSSSQVNGQNEKNVAESLVGTLLHVPGKTKDGVNARLDLAELGVKPELFAMQEEDKTTLPPAGYTLTNAEKDTFCETLHNIRVIKGHVRNKNKPEGCIAEETIAEETIEFFSEYHKSMETIGIPPDKHETGENEEGKPLSAGKLSEVSAKLFQKAHLYVIQNTDEIVSYIERHKQVLKTENPGKRIAFLENEHSKSFAKWLRKEVERELAISKESVSETVRWISYGPRATVVKYDAYNINGYTFRMNYHDGKVYHNSRVSVEAIDLRISIEVATTRQAFYYGVLQEIWVIDYCFRQIPLFKCDWVNHRAGGVKRDNLGYTLVDLDNLGHKVDPFILASQARQVFYVKDQIDKKLSIIFKTPPKNYKDTYDEVDEEFSIVIHRRNDNILPCVNRRDLGNESRDDYYRTDCGGADIAKISRKRAMFLTWKTYTSPSLSLVEIVSRIYDDTDFKDKFGKIVWNMFIGPEEFEDRWNKLMEEFNLVNHKWLSKMYRLRSSWVPAFFVDSPLCGLMRTTSRSESENSFFSYFTSSGSTLVKFMLCYESAMERQRHTQEKLDHQSFDSFPALLTPLPIEEHAAKVYTRNLFICVQKEIVAGSWLCSITCMSSNEGCTVCIIDKEKIKLVGLPEVIDKESTSENVEEEINLHQKVTGHYKEQKNHYGEKNETIKKLAMEASIILDSCVHMLRNNEPKLYVFVNKMKAIKSDLEAELPIVPTCTVSDFVQEFIGVKKPDKVKVKNPTGVRPKGREKQKRIKSGNEISMNKIVIPGGSDHVDSGLRDGASGSVS</sequence>
<keyword evidence="4" id="KW-0695">RNA-directed DNA polymerase</keyword>
<dbReference type="Pfam" id="PF13952">
    <property type="entry name" value="DUF4216"/>
    <property type="match status" value="1"/>
</dbReference>
<feature type="compositionally biased region" description="Basic residues" evidence="2">
    <location>
        <begin position="1913"/>
        <end position="1922"/>
    </location>
</feature>
<feature type="zinc finger region" description="C3H1-type" evidence="1">
    <location>
        <begin position="1234"/>
        <end position="1261"/>
    </location>
</feature>
<dbReference type="InterPro" id="IPR026960">
    <property type="entry name" value="RVT-Znf"/>
</dbReference>
<feature type="compositionally biased region" description="Polar residues" evidence="2">
    <location>
        <begin position="303"/>
        <end position="313"/>
    </location>
</feature>
<keyword evidence="4" id="KW-0548">Nucleotidyltransferase</keyword>
<evidence type="ECO:0000313" key="4">
    <source>
        <dbReference type="EMBL" id="GJT11302.1"/>
    </source>
</evidence>
<dbReference type="EMBL" id="BQNB010013057">
    <property type="protein sequence ID" value="GJT11302.1"/>
    <property type="molecule type" value="Genomic_DNA"/>
</dbReference>
<feature type="compositionally biased region" description="Polar residues" evidence="2">
    <location>
        <begin position="1930"/>
        <end position="1939"/>
    </location>
</feature>
<feature type="compositionally biased region" description="Acidic residues" evidence="2">
    <location>
        <begin position="320"/>
        <end position="336"/>
    </location>
</feature>
<dbReference type="InterPro" id="IPR029480">
    <property type="entry name" value="Transpos_assoc"/>
</dbReference>
<evidence type="ECO:0000313" key="5">
    <source>
        <dbReference type="Proteomes" id="UP001151760"/>
    </source>
</evidence>
<keyword evidence="5" id="KW-1185">Reference proteome</keyword>
<dbReference type="PANTHER" id="PTHR48258:SF9">
    <property type="entry name" value="OS01G0348150 PROTEIN"/>
    <property type="match status" value="1"/>
</dbReference>
<dbReference type="Gene3D" id="3.30.40.10">
    <property type="entry name" value="Zinc/RING finger domain, C3HC4 (zinc finger)"/>
    <property type="match status" value="1"/>
</dbReference>
<dbReference type="CDD" id="cd16539">
    <property type="entry name" value="RING-HC_RNF113A_B"/>
    <property type="match status" value="1"/>
</dbReference>
<feature type="compositionally biased region" description="Basic residues" evidence="2">
    <location>
        <begin position="2671"/>
        <end position="2681"/>
    </location>
</feature>
<dbReference type="InterPro" id="IPR025312">
    <property type="entry name" value="DUF4216"/>
</dbReference>
<dbReference type="PROSITE" id="PS50103">
    <property type="entry name" value="ZF_C3H1"/>
    <property type="match status" value="1"/>
</dbReference>
<evidence type="ECO:0000256" key="2">
    <source>
        <dbReference type="SAM" id="MobiDB-lite"/>
    </source>
</evidence>
<keyword evidence="1" id="KW-0862">Zinc</keyword>